<feature type="transmembrane region" description="Helical" evidence="1">
    <location>
        <begin position="427"/>
        <end position="448"/>
    </location>
</feature>
<organism evidence="2 3">
    <name type="scientific">Stenotrophomonas maltophilia</name>
    <name type="common">Pseudomonas maltophilia</name>
    <name type="synonym">Xanthomonas maltophilia</name>
    <dbReference type="NCBI Taxonomy" id="40324"/>
    <lineage>
        <taxon>Bacteria</taxon>
        <taxon>Pseudomonadati</taxon>
        <taxon>Pseudomonadota</taxon>
        <taxon>Gammaproteobacteria</taxon>
        <taxon>Lysobacterales</taxon>
        <taxon>Lysobacteraceae</taxon>
        <taxon>Stenotrophomonas</taxon>
        <taxon>Stenotrophomonas maltophilia group</taxon>
    </lineage>
</organism>
<proteinExistence type="predicted"/>
<dbReference type="AlphaFoldDB" id="A0A1A6XPR8"/>
<dbReference type="PANTHER" id="PTHR40940:SF1">
    <property type="entry name" value="PROTEIN BATD"/>
    <property type="match status" value="1"/>
</dbReference>
<dbReference type="InterPro" id="IPR025738">
    <property type="entry name" value="BatD"/>
</dbReference>
<gene>
    <name evidence="2" type="ORF">A9K58_17065</name>
</gene>
<comment type="caution">
    <text evidence="2">The sequence shown here is derived from an EMBL/GenBank/DDBJ whole genome shotgun (WGS) entry which is preliminary data.</text>
</comment>
<dbReference type="RefSeq" id="WP_065200471.1">
    <property type="nucleotide sequence ID" value="NZ_LYVJ01000014.1"/>
</dbReference>
<keyword evidence="1" id="KW-1133">Transmembrane helix</keyword>
<keyword evidence="1" id="KW-0472">Membrane</keyword>
<dbReference type="Pfam" id="PF13584">
    <property type="entry name" value="BatD"/>
    <property type="match status" value="1"/>
</dbReference>
<reference evidence="2 3" key="1">
    <citation type="submission" date="2016-05" db="EMBL/GenBank/DDBJ databases">
        <title>Draft Genome Sequences of Stenotrophomonas maltophilia Strains Sm32COP, Sm41DVV, Sm46PAILV, SmF3, SmF22, SmSOFb1 and SmCVFa1, Isolated from Different Manures, in France.</title>
        <authorList>
            <person name="Nazaret S."/>
            <person name="Bodilis J."/>
        </authorList>
    </citation>
    <scope>NUCLEOTIDE SEQUENCE [LARGE SCALE GENOMIC DNA]</scope>
    <source>
        <strain evidence="2 3">Sm46PAILV</strain>
    </source>
</reference>
<keyword evidence="1" id="KW-0812">Transmembrane</keyword>
<evidence type="ECO:0008006" key="4">
    <source>
        <dbReference type="Google" id="ProtNLM"/>
    </source>
</evidence>
<sequence>MTWAIDRRGHGPRQVLAALLLWLPLLAWAQPRAWLDRDRIAKGDTVTLNVESDQGTPDFAPLRSDFDLSGQTSSRQVEWSNGSMQQRNLHAVALTPRRSGALVIPGLQVGAARTAPLTLQVDAAAVAGPDSHAMAFIETVVDDESPYVQQSVGVVVRLYFASQLASGELVLDTPDGASLQRVGDDRTDVREVNGRRYNVVERRFLLIPERSGALRLAGARFSGRSAGGFFDDFFGGGDGRMNATGADRTLQVQAQPAQAPQPWLPLQSLQLRYTSAPTHGRTGEAANLVVEAIAEGATRAQFTDLPVPEVGGAAQVFAEPAQYEETFNGSTPRLKITRRYSIVPRQPGSLVMPGPRLPWWDVRNGKAQEAKLPDLTIAIEASNGGANASPATLPPIDTDAALPGTDGQNSRIAATDPRAGGMAERPWPWMGAAIGLALLWLLTLLWGWQRGRRPRPLASSAGTPTVPAAASGRAGVAELRRALEGEGFEQVEARLCAMAGVERLEEVIARLDDPAQRQVLQDLQQARWGGQGDLPSLRARLRQAFRDGPHWSVAAGTVDTGLAPLYPSRRT</sequence>
<protein>
    <recommendedName>
        <fullName evidence="4">Protein BatD</fullName>
    </recommendedName>
</protein>
<evidence type="ECO:0000256" key="1">
    <source>
        <dbReference type="SAM" id="Phobius"/>
    </source>
</evidence>
<evidence type="ECO:0000313" key="2">
    <source>
        <dbReference type="EMBL" id="OBU64619.1"/>
    </source>
</evidence>
<accession>A0A1A6XPR8</accession>
<dbReference type="PANTHER" id="PTHR40940">
    <property type="entry name" value="PROTEIN BATD-RELATED"/>
    <property type="match status" value="1"/>
</dbReference>
<name>A0A1A6XPR8_STEMA</name>
<dbReference type="Proteomes" id="UP000092256">
    <property type="component" value="Unassembled WGS sequence"/>
</dbReference>
<evidence type="ECO:0000313" key="3">
    <source>
        <dbReference type="Proteomes" id="UP000092256"/>
    </source>
</evidence>
<dbReference type="EMBL" id="LYVJ01000014">
    <property type="protein sequence ID" value="OBU64619.1"/>
    <property type="molecule type" value="Genomic_DNA"/>
</dbReference>
<dbReference type="OrthoDB" id="5293418at2"/>